<dbReference type="AlphaFoldDB" id="A0A918KLX6"/>
<dbReference type="GO" id="GO:0046872">
    <property type="term" value="F:metal ion binding"/>
    <property type="evidence" value="ECO:0007669"/>
    <property type="project" value="UniProtKB-KW"/>
</dbReference>
<evidence type="ECO:0000313" key="6">
    <source>
        <dbReference type="EMBL" id="GGX68886.1"/>
    </source>
</evidence>
<dbReference type="PANTHER" id="PTHR42988">
    <property type="entry name" value="PHOSPHOHYDROLASE"/>
    <property type="match status" value="1"/>
</dbReference>
<accession>A0A918KLX6</accession>
<sequence>MIIAQITDLHIGFGGPNQTCENTNRLKAVIAELNSLIAQPDLVLITGDLVEGGELWAYKNLKSELEHLNAPYYLALGNHDQRAAFQATFEDIPFTDGFLQYTIENWPLRIVVLDSLHEGRHGGAFCERRAKWLKETLAQDRDRPTLIALHHPPIETGIAWMTASKEDTWAQRLEGIISEHNNIVQIISGHIHRTIFKRFAGTLVSVTQAVAPQVKLELADIDPDKPDNRVLLNDGRAAYSLHHWQDGALTTHHAAAPEGRTIVRYDEAHASVVRKTLDLS</sequence>
<keyword evidence="3" id="KW-0408">Iron</keyword>
<dbReference type="InterPro" id="IPR042281">
    <property type="entry name" value="GpdQ_beta-strand"/>
</dbReference>
<dbReference type="GO" id="GO:0004112">
    <property type="term" value="F:cyclic-nucleotide phosphodiesterase activity"/>
    <property type="evidence" value="ECO:0007669"/>
    <property type="project" value="InterPro"/>
</dbReference>
<evidence type="ECO:0000256" key="2">
    <source>
        <dbReference type="ARBA" id="ARBA00022801"/>
    </source>
</evidence>
<dbReference type="SUPFAM" id="SSF56300">
    <property type="entry name" value="Metallo-dependent phosphatases"/>
    <property type="match status" value="1"/>
</dbReference>
<evidence type="ECO:0000259" key="5">
    <source>
        <dbReference type="Pfam" id="PF00149"/>
    </source>
</evidence>
<dbReference type="CDD" id="cd07402">
    <property type="entry name" value="MPP_GpdQ"/>
    <property type="match status" value="1"/>
</dbReference>
<name>A0A918KLX6_9PROT</name>
<comment type="caution">
    <text evidence="6">The sequence shown here is derived from an EMBL/GenBank/DDBJ whole genome shotgun (WGS) entry which is preliminary data.</text>
</comment>
<keyword evidence="7" id="KW-1185">Reference proteome</keyword>
<dbReference type="PANTHER" id="PTHR42988:SF2">
    <property type="entry name" value="CYCLIC NUCLEOTIDE PHOSPHODIESTERASE CBUA0032-RELATED"/>
    <property type="match status" value="1"/>
</dbReference>
<reference evidence="6 7" key="1">
    <citation type="journal article" date="2014" name="Int. J. Syst. Evol. Microbiol.">
        <title>Complete genome sequence of Corynebacterium casei LMG S-19264T (=DSM 44701T), isolated from a smear-ripened cheese.</title>
        <authorList>
            <consortium name="US DOE Joint Genome Institute (JGI-PGF)"/>
            <person name="Walter F."/>
            <person name="Albersmeier A."/>
            <person name="Kalinowski J."/>
            <person name="Ruckert C."/>
        </authorList>
    </citation>
    <scope>NUCLEOTIDE SEQUENCE [LARGE SCALE GENOMIC DNA]</scope>
    <source>
        <strain evidence="6 7">KCTC 23968</strain>
    </source>
</reference>
<evidence type="ECO:0000256" key="3">
    <source>
        <dbReference type="ARBA" id="ARBA00023004"/>
    </source>
</evidence>
<dbReference type="InterPro" id="IPR026575">
    <property type="entry name" value="GpdQ/CpdA-like"/>
</dbReference>
<dbReference type="InterPro" id="IPR029052">
    <property type="entry name" value="Metallo-depent_PP-like"/>
</dbReference>
<dbReference type="Gene3D" id="3.30.750.180">
    <property type="entry name" value="GpdQ, beta-strand dimerisation domain"/>
    <property type="match status" value="1"/>
</dbReference>
<dbReference type="InterPro" id="IPR042283">
    <property type="entry name" value="GpdQ_catalytic"/>
</dbReference>
<evidence type="ECO:0000256" key="1">
    <source>
        <dbReference type="ARBA" id="ARBA00022723"/>
    </source>
</evidence>
<keyword evidence="1" id="KW-0479">Metal-binding</keyword>
<proteinExistence type="inferred from homology"/>
<keyword evidence="2" id="KW-0378">Hydrolase</keyword>
<evidence type="ECO:0000256" key="4">
    <source>
        <dbReference type="ARBA" id="ARBA00025742"/>
    </source>
</evidence>
<dbReference type="Gene3D" id="3.60.21.40">
    <property type="entry name" value="GpdQ, catalytic alpha/beta sandwich domain"/>
    <property type="match status" value="1"/>
</dbReference>
<protein>
    <submittedName>
        <fullName evidence="6">3',5'-cyclic adenosine monophosphate phosphodiesterase CpdA</fullName>
    </submittedName>
</protein>
<gene>
    <name evidence="6" type="primary">cpdA</name>
    <name evidence="6" type="ORF">GCM10011309_18440</name>
</gene>
<dbReference type="Proteomes" id="UP000600865">
    <property type="component" value="Unassembled WGS sequence"/>
</dbReference>
<organism evidence="6 7">
    <name type="scientific">Litorimonas cladophorae</name>
    <dbReference type="NCBI Taxonomy" id="1220491"/>
    <lineage>
        <taxon>Bacteria</taxon>
        <taxon>Pseudomonadati</taxon>
        <taxon>Pseudomonadota</taxon>
        <taxon>Alphaproteobacteria</taxon>
        <taxon>Maricaulales</taxon>
        <taxon>Robiginitomaculaceae</taxon>
    </lineage>
</organism>
<feature type="domain" description="Calcineurin-like phosphoesterase" evidence="5">
    <location>
        <begin position="2"/>
        <end position="193"/>
    </location>
</feature>
<dbReference type="InterPro" id="IPR004843">
    <property type="entry name" value="Calcineurin-like_PHP"/>
</dbReference>
<dbReference type="InterPro" id="IPR050884">
    <property type="entry name" value="CNP_phosphodiesterase-III"/>
</dbReference>
<dbReference type="EMBL" id="BMYV01000002">
    <property type="protein sequence ID" value="GGX68886.1"/>
    <property type="molecule type" value="Genomic_DNA"/>
</dbReference>
<comment type="similarity">
    <text evidence="4">Belongs to the cyclic nucleotide phosphodiesterase class-III family.</text>
</comment>
<dbReference type="Pfam" id="PF00149">
    <property type="entry name" value="Metallophos"/>
    <property type="match status" value="1"/>
</dbReference>
<evidence type="ECO:0000313" key="7">
    <source>
        <dbReference type="Proteomes" id="UP000600865"/>
    </source>
</evidence>